<proteinExistence type="predicted"/>
<evidence type="ECO:0008006" key="3">
    <source>
        <dbReference type="Google" id="ProtNLM"/>
    </source>
</evidence>
<name>A0A0M2PWV9_PROHO</name>
<keyword evidence="2" id="KW-1185">Reference proteome</keyword>
<organism evidence="1 2">
    <name type="scientific">Prochlorothrix hollandica PCC 9006 = CALU 1027</name>
    <dbReference type="NCBI Taxonomy" id="317619"/>
    <lineage>
        <taxon>Bacteria</taxon>
        <taxon>Bacillati</taxon>
        <taxon>Cyanobacteriota</taxon>
        <taxon>Cyanophyceae</taxon>
        <taxon>Prochlorotrichales</taxon>
        <taxon>Prochlorotrichaceae</taxon>
        <taxon>Prochlorothrix</taxon>
    </lineage>
</organism>
<sequence>MGLGQWDGPVSEDRFPPLPGLGGGTGGDPFHALQQQLRNNPLLDFQTEASRDILVIPSISLAVRELTKVQGVLHYEERMLCELIQLRNPHTRLIYVTSQPLPPMVVDYYLQLLPGIPFSHARNRLLLLSIYDNSIQPLTQKILQRTRLVQRIANALRPDRSLMTCFVERPSHRDQPAQGGHHPPLYGPEVFDQWPL</sequence>
<dbReference type="EMBL" id="AJTX02000002">
    <property type="protein sequence ID" value="KKJ00916.1"/>
    <property type="molecule type" value="Genomic_DNA"/>
</dbReference>
<accession>A0A0M2PWV9</accession>
<evidence type="ECO:0000313" key="2">
    <source>
        <dbReference type="Proteomes" id="UP000034681"/>
    </source>
</evidence>
<comment type="caution">
    <text evidence="1">The sequence shown here is derived from an EMBL/GenBank/DDBJ whole genome shotgun (WGS) entry which is preliminary data.</text>
</comment>
<protein>
    <recommendedName>
        <fullName evidence="3">Carboxylate-amine ligase</fullName>
    </recommendedName>
</protein>
<evidence type="ECO:0000313" key="1">
    <source>
        <dbReference type="EMBL" id="KKJ00916.1"/>
    </source>
</evidence>
<dbReference type="Proteomes" id="UP000034681">
    <property type="component" value="Unassembled WGS sequence"/>
</dbReference>
<reference evidence="1" key="1">
    <citation type="submission" date="2012-04" db="EMBL/GenBank/DDBJ databases">
        <authorList>
            <person name="Borisov I.G."/>
            <person name="Ivanikova N.V."/>
            <person name="Pinevich A.V."/>
        </authorList>
    </citation>
    <scope>NUCLEOTIDE SEQUENCE</scope>
    <source>
        <strain evidence="1">CALU 1027</strain>
    </source>
</reference>
<dbReference type="STRING" id="317619.GCA_000332315_03183"/>
<dbReference type="eggNOG" id="COG2232">
    <property type="taxonomic scope" value="Bacteria"/>
</dbReference>
<gene>
    <name evidence="1" type="ORF">PROH_00225</name>
</gene>
<dbReference type="AlphaFoldDB" id="A0A0M2PWV9"/>